<proteinExistence type="predicted"/>
<dbReference type="EnsemblPlants" id="OMERI01G27890.1">
    <property type="protein sequence ID" value="OMERI01G27890.1"/>
    <property type="gene ID" value="OMERI01G27890"/>
</dbReference>
<sequence length="198" mass="21025">MPRLPLCDTICTELGDDLHTRRRAGDGDTTLHTGGGGRRAGAPPSAAICRDDEAAARAACPGEWVGGIERVVLGESKEEVAGAGKRSVYLMNCAPVWGLRVDARPQRGDGGRVRRRAAVRGRAGAAARDLDGLGLDADALRLPAHPFSVFDGHGSAEVANYCRERIHIVLSEELRIQMGPRGGNLDISKKFSPLLIGK</sequence>
<dbReference type="SUPFAM" id="SSF81606">
    <property type="entry name" value="PP2C-like"/>
    <property type="match status" value="1"/>
</dbReference>
<dbReference type="Gene3D" id="3.60.40.10">
    <property type="entry name" value="PPM-type phosphatase domain"/>
    <property type="match status" value="1"/>
</dbReference>
<feature type="region of interest" description="Disordered" evidence="2">
    <location>
        <begin position="19"/>
        <end position="45"/>
    </location>
</feature>
<accession>A0A0E0C7P5</accession>
<evidence type="ECO:0000256" key="2">
    <source>
        <dbReference type="SAM" id="MobiDB-lite"/>
    </source>
</evidence>
<dbReference type="STRING" id="40149.A0A0E0C7P5"/>
<dbReference type="EC" id="3.1.3.16" evidence="1"/>
<organism evidence="3">
    <name type="scientific">Oryza meridionalis</name>
    <dbReference type="NCBI Taxonomy" id="40149"/>
    <lineage>
        <taxon>Eukaryota</taxon>
        <taxon>Viridiplantae</taxon>
        <taxon>Streptophyta</taxon>
        <taxon>Embryophyta</taxon>
        <taxon>Tracheophyta</taxon>
        <taxon>Spermatophyta</taxon>
        <taxon>Magnoliopsida</taxon>
        <taxon>Liliopsida</taxon>
        <taxon>Poales</taxon>
        <taxon>Poaceae</taxon>
        <taxon>BOP clade</taxon>
        <taxon>Oryzoideae</taxon>
        <taxon>Oryzeae</taxon>
        <taxon>Oryzinae</taxon>
        <taxon>Oryza</taxon>
    </lineage>
</organism>
<dbReference type="HOGENOM" id="CLU_1380043_0_0_1"/>
<evidence type="ECO:0000313" key="4">
    <source>
        <dbReference type="Proteomes" id="UP000008021"/>
    </source>
</evidence>
<dbReference type="AlphaFoldDB" id="A0A0E0C7P5"/>
<reference evidence="3" key="2">
    <citation type="submission" date="2018-05" db="EMBL/GenBank/DDBJ databases">
        <title>OmerRS3 (Oryza meridionalis Reference Sequence Version 3).</title>
        <authorList>
            <person name="Zhang J."/>
            <person name="Kudrna D."/>
            <person name="Lee S."/>
            <person name="Talag J."/>
            <person name="Welchert J."/>
            <person name="Wing R.A."/>
        </authorList>
    </citation>
    <scope>NUCLEOTIDE SEQUENCE [LARGE SCALE GENOMIC DNA]</scope>
    <source>
        <strain evidence="3">cv. OR44</strain>
    </source>
</reference>
<name>A0A0E0C7P5_9ORYZ</name>
<reference evidence="3" key="1">
    <citation type="submission" date="2015-04" db="UniProtKB">
        <authorList>
            <consortium name="EnsemblPlants"/>
        </authorList>
    </citation>
    <scope>IDENTIFICATION</scope>
</reference>
<protein>
    <recommendedName>
        <fullName evidence="1">protein-serine/threonine phosphatase</fullName>
        <ecNumber evidence="1">3.1.3.16</ecNumber>
    </recommendedName>
</protein>
<dbReference type="Gramene" id="OMERI01G27890.1">
    <property type="protein sequence ID" value="OMERI01G27890.1"/>
    <property type="gene ID" value="OMERI01G27890"/>
</dbReference>
<dbReference type="GO" id="GO:0004722">
    <property type="term" value="F:protein serine/threonine phosphatase activity"/>
    <property type="evidence" value="ECO:0007669"/>
    <property type="project" value="UniProtKB-EC"/>
</dbReference>
<evidence type="ECO:0000256" key="1">
    <source>
        <dbReference type="ARBA" id="ARBA00013081"/>
    </source>
</evidence>
<keyword evidence="4" id="KW-1185">Reference proteome</keyword>
<evidence type="ECO:0000313" key="3">
    <source>
        <dbReference type="EnsemblPlants" id="OMERI01G27890.1"/>
    </source>
</evidence>
<dbReference type="Proteomes" id="UP000008021">
    <property type="component" value="Chromosome 1"/>
</dbReference>
<dbReference type="InterPro" id="IPR036457">
    <property type="entry name" value="PPM-type-like_dom_sf"/>
</dbReference>